<feature type="region of interest" description="Disordered" evidence="1">
    <location>
        <begin position="110"/>
        <end position="183"/>
    </location>
</feature>
<evidence type="ECO:0000256" key="1">
    <source>
        <dbReference type="SAM" id="MobiDB-lite"/>
    </source>
</evidence>
<proteinExistence type="predicted"/>
<reference evidence="2 3" key="1">
    <citation type="submission" date="2016-01" db="EMBL/GenBank/DDBJ databases">
        <authorList>
            <person name="Manzoor S."/>
        </authorList>
    </citation>
    <scope>NUCLEOTIDE SEQUENCE [LARGE SCALE GENOMIC DNA]</scope>
    <source>
        <strain evidence="2">Methanoculleus sp MAB1</strain>
    </source>
</reference>
<protein>
    <submittedName>
        <fullName evidence="2">Uncharacterized protein</fullName>
    </submittedName>
</protein>
<dbReference type="Proteomes" id="UP000069850">
    <property type="component" value="Chromosome 1"/>
</dbReference>
<dbReference type="AlphaFoldDB" id="A0A0X8XYF5"/>
<sequence>MDNYDPALGITTTIYEQPGDATQTAFALAAQDEGSEIAGIAYAVYFTKTTPTDTIRDAVLRLTVSPGWVDANGGIDAIRIFRRGDDGSRQVLETTYAGIENGMMVFTAVSQEGSPRSRSAPWPPPHPRPPPHPGAAAAVAAAPRHRSVRQATSRPATASSSRWTGQPSRRSPSPRRTRLETSW</sequence>
<organism evidence="2 3">
    <name type="scientific">Methanoculleus bourgensis</name>
    <dbReference type="NCBI Taxonomy" id="83986"/>
    <lineage>
        <taxon>Archaea</taxon>
        <taxon>Methanobacteriati</taxon>
        <taxon>Methanobacteriota</taxon>
        <taxon>Stenosarchaea group</taxon>
        <taxon>Methanomicrobia</taxon>
        <taxon>Methanomicrobiales</taxon>
        <taxon>Methanomicrobiaceae</taxon>
        <taxon>Methanoculleus</taxon>
    </lineage>
</organism>
<feature type="compositionally biased region" description="Pro residues" evidence="1">
    <location>
        <begin position="121"/>
        <end position="133"/>
    </location>
</feature>
<evidence type="ECO:0000313" key="2">
    <source>
        <dbReference type="EMBL" id="CVK34342.1"/>
    </source>
</evidence>
<dbReference type="KEGG" id="mema:MMAB1_3129"/>
<name>A0A0X8XYF5_9EURY</name>
<feature type="compositionally biased region" description="Low complexity" evidence="1">
    <location>
        <begin position="149"/>
        <end position="171"/>
    </location>
</feature>
<dbReference type="RefSeq" id="WP_394326536.1">
    <property type="nucleotide sequence ID" value="NZ_LT158599.1"/>
</dbReference>
<dbReference type="GeneID" id="95971562"/>
<dbReference type="EMBL" id="LT158599">
    <property type="protein sequence ID" value="CVK34342.1"/>
    <property type="molecule type" value="Genomic_DNA"/>
</dbReference>
<accession>A0A0X8XYF5</accession>
<gene>
    <name evidence="2" type="ORF">MMAB1_3129</name>
</gene>
<evidence type="ECO:0000313" key="3">
    <source>
        <dbReference type="Proteomes" id="UP000069850"/>
    </source>
</evidence>